<dbReference type="FunFam" id="3.40.50.300:FF:000006">
    <property type="entry name" value="DNA-binding transcriptional regulator NtrC"/>
    <property type="match status" value="1"/>
</dbReference>
<dbReference type="SMART" id="SM00065">
    <property type="entry name" value="GAF"/>
    <property type="match status" value="1"/>
</dbReference>
<gene>
    <name evidence="7" type="primary">fhlA</name>
    <name evidence="7" type="ORF">Pan265_24150</name>
</gene>
<sequence length="536" mass="59686">MPTRRAPENSPELKALLLDVAAERSLEGLLSLIVRRVAAMEHVALCRVWLIDRGDVCATCRLREECPDQSRCLHLVASAGRSEVDRSDVWDRLDGRFMRFPLGVRKIGHVAATGDAVVVWDTSQEMKWVADPAWAERESIRGLAAQPLVFRGEVIGVFAVFMRSVVEVDELIWYRMLADHVAAAIVNARAFAEIDRLKRRLEIENAYLREEVASEGAFGEMVGSSAALRNTTRQIEVVADTGASVLITGESGTGKELVAREIHRRSGRRDGPMIKVNCAAIPRDLYESEFFGHVEGAFSGAVRDRAGRFEAADGGTLFLDEVGEIPIELQSKLLRVLQEGTFERVGEARTRESDVRVVAATNRDLRAEVDAGRFREDLYYRLNVFPIEVAPLRQRREDIPELAHCFLEATCQRLNRPMLRLTKATVEELLRYGWPGNVRELQNVIERGVITSTGRSLVVALPAADERATEAAEESEPERVLTAAEMRERERENIVRALEVSGGRVSGAGGAAALLGMRPSTLSSRMKALRLRRVIR</sequence>
<evidence type="ECO:0000313" key="8">
    <source>
        <dbReference type="Proteomes" id="UP000320386"/>
    </source>
</evidence>
<name>A0A518BZZ8_9BACT</name>
<dbReference type="GO" id="GO:0043565">
    <property type="term" value="F:sequence-specific DNA binding"/>
    <property type="evidence" value="ECO:0007669"/>
    <property type="project" value="InterPro"/>
</dbReference>
<dbReference type="KEGG" id="mcad:Pan265_24150"/>
<dbReference type="Pfam" id="PF13185">
    <property type="entry name" value="GAF_2"/>
    <property type="match status" value="1"/>
</dbReference>
<dbReference type="PROSITE" id="PS00675">
    <property type="entry name" value="SIGMA54_INTERACT_1"/>
    <property type="match status" value="1"/>
</dbReference>
<dbReference type="SUPFAM" id="SSF46689">
    <property type="entry name" value="Homeodomain-like"/>
    <property type="match status" value="1"/>
</dbReference>
<evidence type="ECO:0000256" key="5">
    <source>
        <dbReference type="ARBA" id="ARBA00023163"/>
    </source>
</evidence>
<feature type="domain" description="Sigma-54 factor interaction" evidence="6">
    <location>
        <begin position="221"/>
        <end position="450"/>
    </location>
</feature>
<dbReference type="InterPro" id="IPR025944">
    <property type="entry name" value="Sigma_54_int_dom_CS"/>
</dbReference>
<dbReference type="GO" id="GO:0016829">
    <property type="term" value="F:lyase activity"/>
    <property type="evidence" value="ECO:0007669"/>
    <property type="project" value="UniProtKB-KW"/>
</dbReference>
<dbReference type="PROSITE" id="PS00676">
    <property type="entry name" value="SIGMA54_INTERACT_2"/>
    <property type="match status" value="1"/>
</dbReference>
<evidence type="ECO:0000259" key="6">
    <source>
        <dbReference type="PROSITE" id="PS50045"/>
    </source>
</evidence>
<keyword evidence="8" id="KW-1185">Reference proteome</keyword>
<dbReference type="AlphaFoldDB" id="A0A518BZZ8"/>
<dbReference type="PROSITE" id="PS50045">
    <property type="entry name" value="SIGMA54_INTERACT_4"/>
    <property type="match status" value="1"/>
</dbReference>
<dbReference type="InterPro" id="IPR027417">
    <property type="entry name" value="P-loop_NTPase"/>
</dbReference>
<organism evidence="7 8">
    <name type="scientific">Mucisphaera calidilacus</name>
    <dbReference type="NCBI Taxonomy" id="2527982"/>
    <lineage>
        <taxon>Bacteria</taxon>
        <taxon>Pseudomonadati</taxon>
        <taxon>Planctomycetota</taxon>
        <taxon>Phycisphaerae</taxon>
        <taxon>Phycisphaerales</taxon>
        <taxon>Phycisphaeraceae</taxon>
        <taxon>Mucisphaera</taxon>
    </lineage>
</organism>
<dbReference type="GO" id="GO:0005524">
    <property type="term" value="F:ATP binding"/>
    <property type="evidence" value="ECO:0007669"/>
    <property type="project" value="UniProtKB-KW"/>
</dbReference>
<dbReference type="CDD" id="cd00009">
    <property type="entry name" value="AAA"/>
    <property type="match status" value="1"/>
</dbReference>
<dbReference type="InterPro" id="IPR025943">
    <property type="entry name" value="Sigma_54_int_dom_ATP-bd_2"/>
</dbReference>
<dbReference type="Gene3D" id="1.10.10.60">
    <property type="entry name" value="Homeodomain-like"/>
    <property type="match status" value="1"/>
</dbReference>
<protein>
    <submittedName>
        <fullName evidence="7">Formate hydrogenlyase transcriptional activator</fullName>
    </submittedName>
</protein>
<dbReference type="InterPro" id="IPR002197">
    <property type="entry name" value="HTH_Fis"/>
</dbReference>
<dbReference type="Pfam" id="PF02954">
    <property type="entry name" value="HTH_8"/>
    <property type="match status" value="1"/>
</dbReference>
<keyword evidence="1" id="KW-0547">Nucleotide-binding</keyword>
<dbReference type="EMBL" id="CP036280">
    <property type="protein sequence ID" value="QDU72545.1"/>
    <property type="molecule type" value="Genomic_DNA"/>
</dbReference>
<dbReference type="Gene3D" id="3.40.50.300">
    <property type="entry name" value="P-loop containing nucleotide triphosphate hydrolases"/>
    <property type="match status" value="1"/>
</dbReference>
<dbReference type="PROSITE" id="PS00688">
    <property type="entry name" value="SIGMA54_INTERACT_3"/>
    <property type="match status" value="1"/>
</dbReference>
<dbReference type="PANTHER" id="PTHR32071:SF57">
    <property type="entry name" value="C4-DICARBOXYLATE TRANSPORT TRANSCRIPTIONAL REGULATORY PROTEIN DCTD"/>
    <property type="match status" value="1"/>
</dbReference>
<keyword evidence="5" id="KW-0804">Transcription</keyword>
<dbReference type="InterPro" id="IPR025662">
    <property type="entry name" value="Sigma_54_int_dom_ATP-bd_1"/>
</dbReference>
<proteinExistence type="predicted"/>
<dbReference type="RefSeq" id="WP_145446720.1">
    <property type="nucleotide sequence ID" value="NZ_CP036280.1"/>
</dbReference>
<dbReference type="Proteomes" id="UP000320386">
    <property type="component" value="Chromosome"/>
</dbReference>
<accession>A0A518BZZ8</accession>
<keyword evidence="7" id="KW-0456">Lyase</keyword>
<dbReference type="Pfam" id="PF00158">
    <property type="entry name" value="Sigma54_activat"/>
    <property type="match status" value="1"/>
</dbReference>
<dbReference type="OrthoDB" id="9807827at2"/>
<reference evidence="7 8" key="1">
    <citation type="submission" date="2019-02" db="EMBL/GenBank/DDBJ databases">
        <title>Deep-cultivation of Planctomycetes and their phenomic and genomic characterization uncovers novel biology.</title>
        <authorList>
            <person name="Wiegand S."/>
            <person name="Jogler M."/>
            <person name="Boedeker C."/>
            <person name="Pinto D."/>
            <person name="Vollmers J."/>
            <person name="Rivas-Marin E."/>
            <person name="Kohn T."/>
            <person name="Peeters S.H."/>
            <person name="Heuer A."/>
            <person name="Rast P."/>
            <person name="Oberbeckmann S."/>
            <person name="Bunk B."/>
            <person name="Jeske O."/>
            <person name="Meyerdierks A."/>
            <person name="Storesund J.E."/>
            <person name="Kallscheuer N."/>
            <person name="Luecker S."/>
            <person name="Lage O.M."/>
            <person name="Pohl T."/>
            <person name="Merkel B.J."/>
            <person name="Hornburger P."/>
            <person name="Mueller R.-W."/>
            <person name="Bruemmer F."/>
            <person name="Labrenz M."/>
            <person name="Spormann A.M."/>
            <person name="Op den Camp H."/>
            <person name="Overmann J."/>
            <person name="Amann R."/>
            <person name="Jetten M.S.M."/>
            <person name="Mascher T."/>
            <person name="Medema M.H."/>
            <person name="Devos D.P."/>
            <person name="Kaster A.-K."/>
            <person name="Ovreas L."/>
            <person name="Rohde M."/>
            <person name="Galperin M.Y."/>
            <person name="Jogler C."/>
        </authorList>
    </citation>
    <scope>NUCLEOTIDE SEQUENCE [LARGE SCALE GENOMIC DNA]</scope>
    <source>
        <strain evidence="7 8">Pan265</strain>
    </source>
</reference>
<dbReference type="SUPFAM" id="SSF52540">
    <property type="entry name" value="P-loop containing nucleoside triphosphate hydrolases"/>
    <property type="match status" value="1"/>
</dbReference>
<dbReference type="InterPro" id="IPR003018">
    <property type="entry name" value="GAF"/>
</dbReference>
<dbReference type="InterPro" id="IPR058031">
    <property type="entry name" value="AAA_lid_NorR"/>
</dbReference>
<keyword evidence="3" id="KW-0805">Transcription regulation</keyword>
<evidence type="ECO:0000256" key="3">
    <source>
        <dbReference type="ARBA" id="ARBA00023015"/>
    </source>
</evidence>
<dbReference type="Pfam" id="PF25601">
    <property type="entry name" value="AAA_lid_14"/>
    <property type="match status" value="1"/>
</dbReference>
<dbReference type="InterPro" id="IPR003593">
    <property type="entry name" value="AAA+_ATPase"/>
</dbReference>
<dbReference type="InterPro" id="IPR002078">
    <property type="entry name" value="Sigma_54_int"/>
</dbReference>
<dbReference type="SMART" id="SM00382">
    <property type="entry name" value="AAA"/>
    <property type="match status" value="1"/>
</dbReference>
<evidence type="ECO:0000256" key="2">
    <source>
        <dbReference type="ARBA" id="ARBA00022840"/>
    </source>
</evidence>
<dbReference type="Gene3D" id="3.30.450.40">
    <property type="match status" value="1"/>
</dbReference>
<keyword evidence="4" id="KW-0238">DNA-binding</keyword>
<evidence type="ECO:0000256" key="1">
    <source>
        <dbReference type="ARBA" id="ARBA00022741"/>
    </source>
</evidence>
<evidence type="ECO:0000256" key="4">
    <source>
        <dbReference type="ARBA" id="ARBA00023125"/>
    </source>
</evidence>
<dbReference type="PANTHER" id="PTHR32071">
    <property type="entry name" value="TRANSCRIPTIONAL REGULATORY PROTEIN"/>
    <property type="match status" value="1"/>
</dbReference>
<dbReference type="InterPro" id="IPR029016">
    <property type="entry name" value="GAF-like_dom_sf"/>
</dbReference>
<dbReference type="Gene3D" id="1.10.8.60">
    <property type="match status" value="1"/>
</dbReference>
<keyword evidence="2" id="KW-0067">ATP-binding</keyword>
<dbReference type="SUPFAM" id="SSF55781">
    <property type="entry name" value="GAF domain-like"/>
    <property type="match status" value="1"/>
</dbReference>
<dbReference type="InterPro" id="IPR009057">
    <property type="entry name" value="Homeodomain-like_sf"/>
</dbReference>
<evidence type="ECO:0000313" key="7">
    <source>
        <dbReference type="EMBL" id="QDU72545.1"/>
    </source>
</evidence>
<dbReference type="GO" id="GO:0006355">
    <property type="term" value="P:regulation of DNA-templated transcription"/>
    <property type="evidence" value="ECO:0007669"/>
    <property type="project" value="InterPro"/>
</dbReference>